<evidence type="ECO:0000256" key="8">
    <source>
        <dbReference type="SAM" id="Phobius"/>
    </source>
</evidence>
<dbReference type="PANTHER" id="PTHR36838">
    <property type="entry name" value="AUXIN EFFLUX CARRIER FAMILY PROTEIN"/>
    <property type="match status" value="1"/>
</dbReference>
<dbReference type="GO" id="GO:0005886">
    <property type="term" value="C:plasma membrane"/>
    <property type="evidence" value="ECO:0007669"/>
    <property type="project" value="UniProtKB-SubCell"/>
</dbReference>
<evidence type="ECO:0000256" key="1">
    <source>
        <dbReference type="ARBA" id="ARBA00004651"/>
    </source>
</evidence>
<feature type="transmembrane region" description="Helical" evidence="8">
    <location>
        <begin position="269"/>
        <end position="289"/>
    </location>
</feature>
<comment type="caution">
    <text evidence="9">The sequence shown here is derived from an EMBL/GenBank/DDBJ whole genome shotgun (WGS) entry which is preliminary data.</text>
</comment>
<name>A0AAE3M859_9BACT</name>
<feature type="transmembrane region" description="Helical" evidence="8">
    <location>
        <begin position="238"/>
        <end position="257"/>
    </location>
</feature>
<feature type="transmembrane region" description="Helical" evidence="8">
    <location>
        <begin position="66"/>
        <end position="89"/>
    </location>
</feature>
<dbReference type="InterPro" id="IPR038770">
    <property type="entry name" value="Na+/solute_symporter_sf"/>
</dbReference>
<keyword evidence="10" id="KW-1185">Reference proteome</keyword>
<evidence type="ECO:0000256" key="7">
    <source>
        <dbReference type="ARBA" id="ARBA00023136"/>
    </source>
</evidence>
<dbReference type="InterPro" id="IPR004776">
    <property type="entry name" value="Mem_transp_PIN-like"/>
</dbReference>
<dbReference type="RefSeq" id="WP_301192501.1">
    <property type="nucleotide sequence ID" value="NZ_JAPDPJ010000073.1"/>
</dbReference>
<keyword evidence="5 8" id="KW-0812">Transmembrane</keyword>
<evidence type="ECO:0000256" key="6">
    <source>
        <dbReference type="ARBA" id="ARBA00022989"/>
    </source>
</evidence>
<dbReference type="GO" id="GO:0055085">
    <property type="term" value="P:transmembrane transport"/>
    <property type="evidence" value="ECO:0007669"/>
    <property type="project" value="InterPro"/>
</dbReference>
<evidence type="ECO:0000313" key="9">
    <source>
        <dbReference type="EMBL" id="MCW3788944.1"/>
    </source>
</evidence>
<evidence type="ECO:0000256" key="3">
    <source>
        <dbReference type="ARBA" id="ARBA00022448"/>
    </source>
</evidence>
<dbReference type="Proteomes" id="UP001209229">
    <property type="component" value="Unassembled WGS sequence"/>
</dbReference>
<protein>
    <submittedName>
        <fullName evidence="9">AEC family transporter</fullName>
    </submittedName>
</protein>
<keyword evidence="4" id="KW-1003">Cell membrane</keyword>
<dbReference type="AlphaFoldDB" id="A0AAE3M859"/>
<feature type="transmembrane region" description="Helical" evidence="8">
    <location>
        <begin position="161"/>
        <end position="182"/>
    </location>
</feature>
<accession>A0AAE3M859</accession>
<organism evidence="9 10">
    <name type="scientific">Plebeiibacterium sediminum</name>
    <dbReference type="NCBI Taxonomy" id="2992112"/>
    <lineage>
        <taxon>Bacteria</taxon>
        <taxon>Pseudomonadati</taxon>
        <taxon>Bacteroidota</taxon>
        <taxon>Bacteroidia</taxon>
        <taxon>Marinilabiliales</taxon>
        <taxon>Marinilabiliaceae</taxon>
        <taxon>Plebeiibacterium</taxon>
    </lineage>
</organism>
<dbReference type="PANTHER" id="PTHR36838:SF3">
    <property type="entry name" value="TRANSPORTER AUXIN EFFLUX CARRIER EC FAMILY"/>
    <property type="match status" value="1"/>
</dbReference>
<feature type="transmembrane region" description="Helical" evidence="8">
    <location>
        <begin position="35"/>
        <end position="54"/>
    </location>
</feature>
<dbReference type="Gene3D" id="1.20.1530.20">
    <property type="match status" value="1"/>
</dbReference>
<sequence length="319" mass="36079">MFYTLFINVGSLFLMMLPGYILIRKNILSAGALKDFSQVIVKVFYPCLIFSSMTRNYSLEQVMDSWQLPVAAFFILFIGYLIGLIYNGFFSKGDIEHKKSMLYQFTINNYSFLPLAIIAKLYDEQHMAALILSTLGSEITVWTLGMAILNKREKGFNFKNLKHLLSAPLMSIYFSLIVMIVFSQFHTSIGALIEKYSTIKYINSTIYDLGQATIPLSLIMTGGRMGKIKFGDLKSKDIWIVTLFRMVIIPFAAVLMIKMLFPDHPYQNVMLIVCVMPNAIASLVLGELYGGDQNLLSGTVLISHIVSLGMIPLWLMFLI</sequence>
<proteinExistence type="inferred from homology"/>
<evidence type="ECO:0000256" key="2">
    <source>
        <dbReference type="ARBA" id="ARBA00010145"/>
    </source>
</evidence>
<reference evidence="9" key="1">
    <citation type="submission" date="2022-10" db="EMBL/GenBank/DDBJ databases">
        <authorList>
            <person name="Yu W.X."/>
        </authorList>
    </citation>
    <scope>NUCLEOTIDE SEQUENCE</scope>
    <source>
        <strain evidence="9">AAT</strain>
    </source>
</reference>
<comment type="similarity">
    <text evidence="2">Belongs to the auxin efflux carrier (TC 2.A.69) family.</text>
</comment>
<evidence type="ECO:0000256" key="4">
    <source>
        <dbReference type="ARBA" id="ARBA00022475"/>
    </source>
</evidence>
<gene>
    <name evidence="9" type="ORF">OM075_20930</name>
</gene>
<keyword evidence="7 8" id="KW-0472">Membrane</keyword>
<evidence type="ECO:0000313" key="10">
    <source>
        <dbReference type="Proteomes" id="UP001209229"/>
    </source>
</evidence>
<evidence type="ECO:0000256" key="5">
    <source>
        <dbReference type="ARBA" id="ARBA00022692"/>
    </source>
</evidence>
<feature type="transmembrane region" description="Helical" evidence="8">
    <location>
        <begin position="295"/>
        <end position="318"/>
    </location>
</feature>
<feature type="transmembrane region" description="Helical" evidence="8">
    <location>
        <begin position="6"/>
        <end position="23"/>
    </location>
</feature>
<dbReference type="EMBL" id="JAPDPJ010000073">
    <property type="protein sequence ID" value="MCW3788944.1"/>
    <property type="molecule type" value="Genomic_DNA"/>
</dbReference>
<keyword evidence="6 8" id="KW-1133">Transmembrane helix</keyword>
<comment type="subcellular location">
    <subcellularLocation>
        <location evidence="1">Cell membrane</location>
        <topology evidence="1">Multi-pass membrane protein</topology>
    </subcellularLocation>
</comment>
<keyword evidence="3" id="KW-0813">Transport</keyword>
<feature type="transmembrane region" description="Helical" evidence="8">
    <location>
        <begin position="128"/>
        <end position="149"/>
    </location>
</feature>
<dbReference type="Pfam" id="PF03547">
    <property type="entry name" value="Mem_trans"/>
    <property type="match status" value="1"/>
</dbReference>